<keyword evidence="2" id="KW-0460">Magnesium</keyword>
<dbReference type="SUPFAM" id="SSF53335">
    <property type="entry name" value="S-adenosyl-L-methionine-dependent methyltransferases"/>
    <property type="match status" value="1"/>
</dbReference>
<dbReference type="InterPro" id="IPR029063">
    <property type="entry name" value="SAM-dependent_MTases_sf"/>
</dbReference>
<accession>A0AAN7YZ69</accession>
<proteinExistence type="predicted"/>
<evidence type="ECO:0000256" key="1">
    <source>
        <dbReference type="ARBA" id="ARBA00022723"/>
    </source>
</evidence>
<dbReference type="AlphaFoldDB" id="A0AAN7YZ69"/>
<evidence type="ECO:0000313" key="3">
    <source>
        <dbReference type="EMBL" id="KAK5581947.1"/>
    </source>
</evidence>
<dbReference type="Gene3D" id="3.40.50.150">
    <property type="entry name" value="Vaccinia Virus protein VP39"/>
    <property type="match status" value="1"/>
</dbReference>
<evidence type="ECO:0000313" key="4">
    <source>
        <dbReference type="Proteomes" id="UP001344447"/>
    </source>
</evidence>
<dbReference type="PANTHER" id="PTHR31009">
    <property type="entry name" value="S-ADENOSYL-L-METHIONINE:CARBOXYL METHYLTRANSFERASE FAMILY PROTEIN"/>
    <property type="match status" value="1"/>
</dbReference>
<evidence type="ECO:0008006" key="5">
    <source>
        <dbReference type="Google" id="ProtNLM"/>
    </source>
</evidence>
<keyword evidence="1" id="KW-0479">Metal-binding</keyword>
<dbReference type="EMBL" id="JAVFKY010000001">
    <property type="protein sequence ID" value="KAK5581947.1"/>
    <property type="molecule type" value="Genomic_DNA"/>
</dbReference>
<dbReference type="InterPro" id="IPR042086">
    <property type="entry name" value="MeTrfase_capping"/>
</dbReference>
<gene>
    <name evidence="3" type="ORF">RB653_003528</name>
</gene>
<comment type="caution">
    <text evidence="3">The sequence shown here is derived from an EMBL/GenBank/DDBJ whole genome shotgun (WGS) entry which is preliminary data.</text>
</comment>
<dbReference type="Proteomes" id="UP001344447">
    <property type="component" value="Unassembled WGS sequence"/>
</dbReference>
<dbReference type="Gene3D" id="1.10.1200.270">
    <property type="entry name" value="Methyltransferase, alpha-helical capping domain"/>
    <property type="match status" value="1"/>
</dbReference>
<name>A0AAN7YZ69_9MYCE</name>
<organism evidence="3 4">
    <name type="scientific">Dictyostelium firmibasis</name>
    <dbReference type="NCBI Taxonomy" id="79012"/>
    <lineage>
        <taxon>Eukaryota</taxon>
        <taxon>Amoebozoa</taxon>
        <taxon>Evosea</taxon>
        <taxon>Eumycetozoa</taxon>
        <taxon>Dictyostelia</taxon>
        <taxon>Dictyosteliales</taxon>
        <taxon>Dictyosteliaceae</taxon>
        <taxon>Dictyostelium</taxon>
    </lineage>
</organism>
<keyword evidence="4" id="KW-1185">Reference proteome</keyword>
<dbReference type="GO" id="GO:0008168">
    <property type="term" value="F:methyltransferase activity"/>
    <property type="evidence" value="ECO:0007669"/>
    <property type="project" value="InterPro"/>
</dbReference>
<dbReference type="InterPro" id="IPR005299">
    <property type="entry name" value="MeTrfase_7"/>
</dbReference>
<sequence>MESTYNDFSKIQSQTISGTWDMVIKSCDKMIDNIKSKNERLSKLNSNENPNVIRILDIGSSHGRNSIMPINLIISNVLKQFPSQCFEVYHEDLPENNFSLLFKEISDNENSYIKLSNQIYFYAIGNSFYNQLVPSNSIDYVFSFSASHWDIYNDSFHYDKVSIGIIYKERSKEYKKYCIDNLYKNFSLRAKELKKGGIFLVTIINENECTNVENDSLYQLFCLFKTLWREIANENLISFNEVEKMAIPINVYKKDEVYDAIKLVETDHQLKLVTIEQNVQKFSDSHSLFLSDQEKSEILFSTMNAACESSLKNFIKGDQNTKDSLYKLFISKFLNHIKVSPLINIDYLFSYYSIIFEKIC</sequence>
<protein>
    <recommendedName>
        <fullName evidence="5">SAM dependent carboxyl methyltransferase</fullName>
    </recommendedName>
</protein>
<evidence type="ECO:0000256" key="2">
    <source>
        <dbReference type="ARBA" id="ARBA00022842"/>
    </source>
</evidence>
<dbReference type="GO" id="GO:0046872">
    <property type="term" value="F:metal ion binding"/>
    <property type="evidence" value="ECO:0007669"/>
    <property type="project" value="UniProtKB-KW"/>
</dbReference>
<reference evidence="3 4" key="1">
    <citation type="submission" date="2023-11" db="EMBL/GenBank/DDBJ databases">
        <title>Dfirmibasis_genome.</title>
        <authorList>
            <person name="Edelbroek B."/>
            <person name="Kjellin J."/>
            <person name="Jerlstrom-Hultqvist J."/>
            <person name="Soderbom F."/>
        </authorList>
    </citation>
    <scope>NUCLEOTIDE SEQUENCE [LARGE SCALE GENOMIC DNA]</scope>
    <source>
        <strain evidence="3 4">TNS-C-14</strain>
    </source>
</reference>
<dbReference type="Pfam" id="PF03492">
    <property type="entry name" value="Methyltransf_7"/>
    <property type="match status" value="1"/>
</dbReference>